<keyword evidence="4" id="KW-1003">Cell membrane</keyword>
<keyword evidence="11" id="KW-1185">Reference proteome</keyword>
<dbReference type="InterPro" id="IPR010065">
    <property type="entry name" value="AA_ABC_transptr_permease_3TM"/>
</dbReference>
<evidence type="ECO:0000256" key="5">
    <source>
        <dbReference type="ARBA" id="ARBA00022692"/>
    </source>
</evidence>
<proteinExistence type="inferred from homology"/>
<dbReference type="PANTHER" id="PTHR30614">
    <property type="entry name" value="MEMBRANE COMPONENT OF AMINO ACID ABC TRANSPORTER"/>
    <property type="match status" value="1"/>
</dbReference>
<dbReference type="AlphaFoldDB" id="A0A3S3VJ20"/>
<dbReference type="PANTHER" id="PTHR30614:SF41">
    <property type="entry name" value="INNER MEMBRANE AMINO-ACID ABC TRANSPORTER PERMEASE PROTEIN YHDY"/>
    <property type="match status" value="1"/>
</dbReference>
<name>A0A3S3VJ20_9HYPH</name>
<feature type="transmembrane region" description="Helical" evidence="8">
    <location>
        <begin position="213"/>
        <end position="241"/>
    </location>
</feature>
<keyword evidence="5 8" id="KW-0812">Transmembrane</keyword>
<dbReference type="Proteomes" id="UP000287687">
    <property type="component" value="Unassembled WGS sequence"/>
</dbReference>
<evidence type="ECO:0000259" key="9">
    <source>
        <dbReference type="PROSITE" id="PS50928"/>
    </source>
</evidence>
<dbReference type="Pfam" id="PF00528">
    <property type="entry name" value="BPD_transp_1"/>
    <property type="match status" value="1"/>
</dbReference>
<dbReference type="InterPro" id="IPR000515">
    <property type="entry name" value="MetI-like"/>
</dbReference>
<feature type="domain" description="ABC transmembrane type-1" evidence="9">
    <location>
        <begin position="178"/>
        <end position="367"/>
    </location>
</feature>
<evidence type="ECO:0000256" key="6">
    <source>
        <dbReference type="ARBA" id="ARBA00022989"/>
    </source>
</evidence>
<keyword evidence="7 8" id="KW-0472">Membrane</keyword>
<keyword evidence="6 8" id="KW-1133">Transmembrane helix</keyword>
<evidence type="ECO:0000256" key="4">
    <source>
        <dbReference type="ARBA" id="ARBA00022475"/>
    </source>
</evidence>
<dbReference type="PROSITE" id="PS50928">
    <property type="entry name" value="ABC_TM1"/>
    <property type="match status" value="1"/>
</dbReference>
<dbReference type="InterPro" id="IPR035906">
    <property type="entry name" value="MetI-like_sf"/>
</dbReference>
<feature type="transmembrane region" description="Helical" evidence="8">
    <location>
        <begin position="297"/>
        <end position="319"/>
    </location>
</feature>
<evidence type="ECO:0000256" key="8">
    <source>
        <dbReference type="RuleBase" id="RU363032"/>
    </source>
</evidence>
<dbReference type="OrthoDB" id="9771188at2"/>
<evidence type="ECO:0000313" key="11">
    <source>
        <dbReference type="Proteomes" id="UP000287687"/>
    </source>
</evidence>
<accession>A0A3S3VJ20</accession>
<dbReference type="NCBIfam" id="TIGR01726">
    <property type="entry name" value="HEQRo_perm_3TM"/>
    <property type="match status" value="1"/>
</dbReference>
<comment type="caution">
    <text evidence="10">The sequence shown here is derived from an EMBL/GenBank/DDBJ whole genome shotgun (WGS) entry which is preliminary data.</text>
</comment>
<dbReference type="Gene3D" id="1.10.3720.10">
    <property type="entry name" value="MetI-like"/>
    <property type="match status" value="1"/>
</dbReference>
<reference evidence="10 11" key="1">
    <citation type="submission" date="2019-01" db="EMBL/GenBank/DDBJ databases">
        <title>The draft genome of Rhizobium sp. 24NR.</title>
        <authorList>
            <person name="Liu L."/>
            <person name="Liang L."/>
            <person name="Shi S."/>
            <person name="Xu L."/>
            <person name="Wang X."/>
            <person name="Li L."/>
            <person name="Zhang X."/>
        </authorList>
    </citation>
    <scope>NUCLEOTIDE SEQUENCE [LARGE SCALE GENOMIC DNA]</scope>
    <source>
        <strain evidence="10 11">24NR</strain>
    </source>
</reference>
<feature type="transmembrane region" description="Helical" evidence="8">
    <location>
        <begin position="147"/>
        <end position="169"/>
    </location>
</feature>
<feature type="transmembrane region" description="Helical" evidence="8">
    <location>
        <begin position="43"/>
        <end position="66"/>
    </location>
</feature>
<dbReference type="EMBL" id="SBIP01000004">
    <property type="protein sequence ID" value="RWX75627.1"/>
    <property type="molecule type" value="Genomic_DNA"/>
</dbReference>
<organism evidence="10 11">
    <name type="scientific">Neorhizobium lilium</name>
    <dbReference type="NCBI Taxonomy" id="2503024"/>
    <lineage>
        <taxon>Bacteria</taxon>
        <taxon>Pseudomonadati</taxon>
        <taxon>Pseudomonadota</taxon>
        <taxon>Alphaproteobacteria</taxon>
        <taxon>Hyphomicrobiales</taxon>
        <taxon>Rhizobiaceae</taxon>
        <taxon>Rhizobium/Agrobacterium group</taxon>
        <taxon>Neorhizobium</taxon>
    </lineage>
</organism>
<gene>
    <name evidence="10" type="ORF">EPK99_18195</name>
</gene>
<feature type="transmembrane region" description="Helical" evidence="8">
    <location>
        <begin position="353"/>
        <end position="371"/>
    </location>
</feature>
<dbReference type="InterPro" id="IPR043429">
    <property type="entry name" value="ArtM/GltK/GlnP/TcyL/YhdX-like"/>
</dbReference>
<sequence>MTMANASPVFVRREMVAAQPAPPGATGATYWLRTKLFATPKDIVLTLLAIALIVYIVPGMIEWLFIHASWTGENRAACATIAQGGVLPDGQSGACWAFIGAKFQQFIFGRYPFDERWRPLLVMALFVILLIPMLLPKVPYKGWNALALFIILPIVAFFLLIGGSFGLPYVETPLWGGLMVTLILSFFGITVSLPFGIVLALGRRSELPVIKMLCVIFIEVIRGIPLITVLFMASVMLPLFLPDGWTFDKLLRALIGVSIFSSAYMAEVIRGGLQVIPKGQFEGADSLGLSYWQKMRLIILPQAIKLVIPGIVNTFIGLFKDTSLVSIIGMFDLLGIVTLNQSDANWSTPVTPVTGYVFAGFIFWLFCFGMSRYSAFMERHLDTAHQR</sequence>
<protein>
    <submittedName>
        <fullName evidence="10">Amino acid ABC transporter permease</fullName>
    </submittedName>
</protein>
<keyword evidence="3 8" id="KW-0813">Transport</keyword>
<comment type="subcellular location">
    <subcellularLocation>
        <location evidence="1">Cell inner membrane</location>
        <topology evidence="1">Multi-pass membrane protein</topology>
    </subcellularLocation>
    <subcellularLocation>
        <location evidence="8">Cell membrane</location>
        <topology evidence="8">Multi-pass membrane protein</topology>
    </subcellularLocation>
</comment>
<dbReference type="GO" id="GO:0006865">
    <property type="term" value="P:amino acid transport"/>
    <property type="evidence" value="ECO:0007669"/>
    <property type="project" value="TreeGrafter"/>
</dbReference>
<evidence type="ECO:0000256" key="3">
    <source>
        <dbReference type="ARBA" id="ARBA00022448"/>
    </source>
</evidence>
<comment type="similarity">
    <text evidence="2">Belongs to the binding-protein-dependent transport system permease family. HisMQ subfamily.</text>
</comment>
<dbReference type="CDD" id="cd06261">
    <property type="entry name" value="TM_PBP2"/>
    <property type="match status" value="1"/>
</dbReference>
<evidence type="ECO:0000313" key="10">
    <source>
        <dbReference type="EMBL" id="RWX75627.1"/>
    </source>
</evidence>
<dbReference type="GO" id="GO:0043190">
    <property type="term" value="C:ATP-binding cassette (ABC) transporter complex"/>
    <property type="evidence" value="ECO:0007669"/>
    <property type="project" value="InterPro"/>
</dbReference>
<evidence type="ECO:0000256" key="2">
    <source>
        <dbReference type="ARBA" id="ARBA00010072"/>
    </source>
</evidence>
<evidence type="ECO:0000256" key="1">
    <source>
        <dbReference type="ARBA" id="ARBA00004429"/>
    </source>
</evidence>
<feature type="transmembrane region" description="Helical" evidence="8">
    <location>
        <begin position="175"/>
        <end position="201"/>
    </location>
</feature>
<dbReference type="SUPFAM" id="SSF161098">
    <property type="entry name" value="MetI-like"/>
    <property type="match status" value="1"/>
</dbReference>
<dbReference type="GO" id="GO:0022857">
    <property type="term" value="F:transmembrane transporter activity"/>
    <property type="evidence" value="ECO:0007669"/>
    <property type="project" value="InterPro"/>
</dbReference>
<feature type="transmembrane region" description="Helical" evidence="8">
    <location>
        <begin position="117"/>
        <end position="135"/>
    </location>
</feature>
<evidence type="ECO:0000256" key="7">
    <source>
        <dbReference type="ARBA" id="ARBA00023136"/>
    </source>
</evidence>